<reference evidence="2" key="1">
    <citation type="journal article" date="2010" name="ChemBioChem">
        <title>Cloning and characterization of the ravidomycin and chrysomycin biosynthetic gene clusters.</title>
        <authorList>
            <person name="Kharel M.K."/>
            <person name="Nybo S.E."/>
            <person name="Shepherd M.D."/>
            <person name="Rohr J."/>
        </authorList>
    </citation>
    <scope>NUCLEOTIDE SEQUENCE</scope>
    <source>
        <strain evidence="2">C23201NS3</strain>
    </source>
</reference>
<name>D1H0K7_9ACTN</name>
<evidence type="ECO:0000313" key="2">
    <source>
        <dbReference type="EMBL" id="CBH32816.1"/>
    </source>
</evidence>
<dbReference type="Pfam" id="PF17074">
    <property type="entry name" value="Darcynin"/>
    <property type="match status" value="1"/>
</dbReference>
<organism evidence="2">
    <name type="scientific">Streptomyces ravidus</name>
    <dbReference type="NCBI Taxonomy" id="691266"/>
    <lineage>
        <taxon>Bacteria</taxon>
        <taxon>Bacillati</taxon>
        <taxon>Actinomycetota</taxon>
        <taxon>Actinomycetes</taxon>
        <taxon>Kitasatosporales</taxon>
        <taxon>Streptomycetaceae</taxon>
        <taxon>Streptomyces</taxon>
    </lineage>
</organism>
<dbReference type="InterPro" id="IPR031409">
    <property type="entry name" value="Darcynin"/>
</dbReference>
<accession>D1H0K7</accession>
<sequence length="107" mass="12203">MKYTAFLGVRFEPEWFLLEPAERDRFEAENVFPILGKHAATLDIRPFRASGFSTRHTDFFLVGFDDVAQYHAFVEDLRESPLAARRYVTVTDNAIGIEQPFGADDSA</sequence>
<dbReference type="AlphaFoldDB" id="D1H0K7"/>
<gene>
    <name evidence="2" type="primary">ravV</name>
</gene>
<proteinExistence type="inferred from homology"/>
<comment type="similarity">
    <text evidence="1">Belongs to the darcynin family.</text>
</comment>
<dbReference type="EMBL" id="FN565485">
    <property type="protein sequence ID" value="CBH32816.1"/>
    <property type="molecule type" value="Genomic_DNA"/>
</dbReference>
<protein>
    <submittedName>
        <fullName evidence="2">Uncharacterized protein ravV</fullName>
    </submittedName>
</protein>
<evidence type="ECO:0000256" key="1">
    <source>
        <dbReference type="ARBA" id="ARBA00006869"/>
    </source>
</evidence>